<evidence type="ECO:0000313" key="1">
    <source>
        <dbReference type="Ensembl" id="ENSCSAVP00000017466.1"/>
    </source>
</evidence>
<evidence type="ECO:0000313" key="2">
    <source>
        <dbReference type="Proteomes" id="UP000007875"/>
    </source>
</evidence>
<dbReference type="Proteomes" id="UP000007875">
    <property type="component" value="Unassembled WGS sequence"/>
</dbReference>
<dbReference type="AlphaFoldDB" id="H2ZIQ0"/>
<reference evidence="2" key="1">
    <citation type="submission" date="2003-08" db="EMBL/GenBank/DDBJ databases">
        <authorList>
            <person name="Birren B."/>
            <person name="Nusbaum C."/>
            <person name="Abebe A."/>
            <person name="Abouelleil A."/>
            <person name="Adekoya E."/>
            <person name="Ait-zahra M."/>
            <person name="Allen N."/>
            <person name="Allen T."/>
            <person name="An P."/>
            <person name="Anderson M."/>
            <person name="Anderson S."/>
            <person name="Arachchi H."/>
            <person name="Armbruster J."/>
            <person name="Bachantsang P."/>
            <person name="Baldwin J."/>
            <person name="Barry A."/>
            <person name="Bayul T."/>
            <person name="Blitshsteyn B."/>
            <person name="Bloom T."/>
            <person name="Blye J."/>
            <person name="Boguslavskiy L."/>
            <person name="Borowsky M."/>
            <person name="Boukhgalter B."/>
            <person name="Brunache A."/>
            <person name="Butler J."/>
            <person name="Calixte N."/>
            <person name="Calvo S."/>
            <person name="Camarata J."/>
            <person name="Campo K."/>
            <person name="Chang J."/>
            <person name="Cheshatsang Y."/>
            <person name="Citroen M."/>
            <person name="Collymore A."/>
            <person name="Considine T."/>
            <person name="Cook A."/>
            <person name="Cooke P."/>
            <person name="Corum B."/>
            <person name="Cuomo C."/>
            <person name="David R."/>
            <person name="Dawoe T."/>
            <person name="Degray S."/>
            <person name="Dodge S."/>
            <person name="Dooley K."/>
            <person name="Dorje P."/>
            <person name="Dorjee K."/>
            <person name="Dorris L."/>
            <person name="Duffey N."/>
            <person name="Dupes A."/>
            <person name="Elkins T."/>
            <person name="Engels R."/>
            <person name="Erickson J."/>
            <person name="Farina A."/>
            <person name="Faro S."/>
            <person name="Ferreira P."/>
            <person name="Fischer H."/>
            <person name="Fitzgerald M."/>
            <person name="Foley K."/>
            <person name="Gage D."/>
            <person name="Galagan J."/>
            <person name="Gearin G."/>
            <person name="Gnerre S."/>
            <person name="Gnirke A."/>
            <person name="Goyette A."/>
            <person name="Graham J."/>
            <person name="Grandbois E."/>
            <person name="Gyaltsen K."/>
            <person name="Hafez N."/>
            <person name="Hagopian D."/>
            <person name="Hagos B."/>
            <person name="Hall J."/>
            <person name="Hatcher B."/>
            <person name="Heller A."/>
            <person name="Higgins H."/>
            <person name="Honan T."/>
            <person name="Horn A."/>
            <person name="Houde N."/>
            <person name="Hughes L."/>
            <person name="Hulme W."/>
            <person name="Husby E."/>
            <person name="Iliev I."/>
            <person name="Jaffe D."/>
            <person name="Jones C."/>
            <person name="Kamal M."/>
            <person name="Kamat A."/>
            <person name="Kamvysselis M."/>
            <person name="Karlsson E."/>
            <person name="Kells C."/>
            <person name="Kieu A."/>
            <person name="Kisner P."/>
            <person name="Kodira C."/>
            <person name="Kulbokas E."/>
            <person name="Labutti K."/>
            <person name="Lama D."/>
            <person name="Landers T."/>
            <person name="Leger J."/>
            <person name="Levine S."/>
            <person name="Lewis D."/>
            <person name="Lewis T."/>
            <person name="Lindblad-toh K."/>
            <person name="Liu X."/>
            <person name="Lokyitsang T."/>
            <person name="Lokyitsang Y."/>
            <person name="Lucien O."/>
            <person name="Lui A."/>
            <person name="Ma L.J."/>
            <person name="Mabbitt R."/>
            <person name="Macdonald J."/>
            <person name="Maclean C."/>
            <person name="Major J."/>
            <person name="Manning J."/>
            <person name="Marabella R."/>
            <person name="Maru K."/>
            <person name="Matthews C."/>
            <person name="Mauceli E."/>
            <person name="Mccarthy M."/>
            <person name="Mcdonough S."/>
            <person name="Mcghee T."/>
            <person name="Meldrim J."/>
            <person name="Meneus L."/>
            <person name="Mesirov J."/>
            <person name="Mihalev A."/>
            <person name="Mihova T."/>
            <person name="Mikkelsen T."/>
            <person name="Mlenga V."/>
            <person name="Moru K."/>
            <person name="Mozes J."/>
            <person name="Mulrain L."/>
            <person name="Munson G."/>
            <person name="Naylor J."/>
            <person name="Newes C."/>
            <person name="Nguyen C."/>
            <person name="Nguyen N."/>
            <person name="Nguyen T."/>
            <person name="Nicol R."/>
            <person name="Nielsen C."/>
            <person name="Nizzari M."/>
            <person name="Norbu C."/>
            <person name="Norbu N."/>
            <person name="O'donnell P."/>
            <person name="Okoawo O."/>
            <person name="O'leary S."/>
            <person name="Omotosho B."/>
            <person name="O'neill K."/>
            <person name="Osman S."/>
            <person name="Parker S."/>
            <person name="Perrin D."/>
            <person name="Phunkhang P."/>
            <person name="Piqani B."/>
            <person name="Purcell S."/>
            <person name="Rachupka T."/>
            <person name="Ramasamy U."/>
            <person name="Rameau R."/>
            <person name="Ray V."/>
            <person name="Raymond C."/>
            <person name="Retta R."/>
            <person name="Richardson S."/>
            <person name="Rise C."/>
            <person name="Rodriguez J."/>
            <person name="Rogers J."/>
            <person name="Rogov P."/>
            <person name="Rutman M."/>
            <person name="Schupbach R."/>
            <person name="Seaman C."/>
            <person name="Settipalli S."/>
            <person name="Sharpe T."/>
            <person name="Sheridan J."/>
            <person name="Sherpa N."/>
            <person name="Shi J."/>
            <person name="Smirnov S."/>
            <person name="Smith C."/>
            <person name="Sougnez C."/>
            <person name="Spencer B."/>
            <person name="Stalker J."/>
            <person name="Stange-thomann N."/>
            <person name="Stavropoulos S."/>
            <person name="Stetson K."/>
            <person name="Stone C."/>
            <person name="Stone S."/>
            <person name="Stubbs M."/>
            <person name="Talamas J."/>
            <person name="Tchuinga P."/>
            <person name="Tenzing P."/>
            <person name="Tesfaye S."/>
            <person name="Theodore J."/>
            <person name="Thoulutsang Y."/>
            <person name="Topham K."/>
            <person name="Towey S."/>
            <person name="Tsamla T."/>
            <person name="Tsomo N."/>
            <person name="Vallee D."/>
            <person name="Vassiliev H."/>
            <person name="Venkataraman V."/>
            <person name="Vinson J."/>
            <person name="Vo A."/>
            <person name="Wade C."/>
            <person name="Wang S."/>
            <person name="Wangchuk T."/>
            <person name="Wangdi T."/>
            <person name="Whittaker C."/>
            <person name="Wilkinson J."/>
            <person name="Wu Y."/>
            <person name="Wyman D."/>
            <person name="Yadav S."/>
            <person name="Yang S."/>
            <person name="Yang X."/>
            <person name="Yeager S."/>
            <person name="Yee E."/>
            <person name="Young G."/>
            <person name="Zainoun J."/>
            <person name="Zembeck L."/>
            <person name="Zimmer A."/>
            <person name="Zody M."/>
            <person name="Lander E."/>
        </authorList>
    </citation>
    <scope>NUCLEOTIDE SEQUENCE [LARGE SCALE GENOMIC DNA]</scope>
</reference>
<dbReference type="HOGENOM" id="CLU_1365835_0_0_1"/>
<accession>H2ZIQ0</accession>
<sequence length="200" mass="22536">MMLPQDWLLDMDVDGVQRVSTSEMTCKYSIPQTELGNQYYDEKVDILIEPDRIAEGNGLNTHRSLCSGTTTSCIGYKSYHPECNKSTVYKVKDNVDHRTMGDDYPTRSHHSDLACSRSSRYSKFDDKYLAFVGDANEKGGNVDPSSTPVVNPLLQNNAPNLEKLYAEMLEGHHVVENAKRLLASTNHVMHHTFRHSEVGL</sequence>
<dbReference type="Ensembl" id="ENSCSAVT00000017657.1">
    <property type="protein sequence ID" value="ENSCSAVP00000017466.1"/>
    <property type="gene ID" value="ENSCSAVG00000010286.1"/>
</dbReference>
<dbReference type="InParanoid" id="H2ZIQ0"/>
<keyword evidence="2" id="KW-1185">Reference proteome</keyword>
<proteinExistence type="predicted"/>
<reference evidence="1" key="3">
    <citation type="submission" date="2025-09" db="UniProtKB">
        <authorList>
            <consortium name="Ensembl"/>
        </authorList>
    </citation>
    <scope>IDENTIFICATION</scope>
</reference>
<reference evidence="1" key="2">
    <citation type="submission" date="2025-08" db="UniProtKB">
        <authorList>
            <consortium name="Ensembl"/>
        </authorList>
    </citation>
    <scope>IDENTIFICATION</scope>
</reference>
<organism evidence="1 2">
    <name type="scientific">Ciona savignyi</name>
    <name type="common">Pacific transparent sea squirt</name>
    <dbReference type="NCBI Taxonomy" id="51511"/>
    <lineage>
        <taxon>Eukaryota</taxon>
        <taxon>Metazoa</taxon>
        <taxon>Chordata</taxon>
        <taxon>Tunicata</taxon>
        <taxon>Ascidiacea</taxon>
        <taxon>Phlebobranchia</taxon>
        <taxon>Cionidae</taxon>
        <taxon>Ciona</taxon>
    </lineage>
</organism>
<protein>
    <submittedName>
        <fullName evidence="1">Uncharacterized protein</fullName>
    </submittedName>
</protein>
<name>H2ZIQ0_CIOSA</name>